<evidence type="ECO:0000313" key="2">
    <source>
        <dbReference type="Proteomes" id="UP000034085"/>
    </source>
</evidence>
<reference evidence="1 2" key="1">
    <citation type="journal article" date="2013" name="Appl. Microbiol. Biotechnol.">
        <title>Glycerol assimilation and production of 1,3-propanediol by Citrobacter amalonaticus Y19.</title>
        <authorList>
            <person name="Ainala S.K."/>
            <person name="Ashok S."/>
            <person name="Ko Y."/>
            <person name="Park S."/>
        </authorList>
    </citation>
    <scope>NUCLEOTIDE SEQUENCE [LARGE SCALE GENOMIC DNA]</scope>
    <source>
        <strain evidence="1 2">Y19</strain>
    </source>
</reference>
<name>A0A0F6RET2_CITAM</name>
<gene>
    <name evidence="1" type="ORF">F384_06360</name>
</gene>
<evidence type="ECO:0000313" key="1">
    <source>
        <dbReference type="EMBL" id="AKE58800.1"/>
    </source>
</evidence>
<dbReference type="AlphaFoldDB" id="A0A0F6RET2"/>
<dbReference type="RefSeq" id="WP_046480464.1">
    <property type="nucleotide sequence ID" value="NZ_CP011132.1"/>
</dbReference>
<dbReference type="HOGENOM" id="CLU_3025013_0_0_6"/>
<proteinExistence type="predicted"/>
<dbReference type="Proteomes" id="UP000034085">
    <property type="component" value="Chromosome"/>
</dbReference>
<dbReference type="KEGG" id="cama:F384_06360"/>
<dbReference type="OrthoDB" id="6592803at2"/>
<organism evidence="1 2">
    <name type="scientific">Citrobacter amalonaticus Y19</name>
    <dbReference type="NCBI Taxonomy" id="1261127"/>
    <lineage>
        <taxon>Bacteria</taxon>
        <taxon>Pseudomonadati</taxon>
        <taxon>Pseudomonadota</taxon>
        <taxon>Gammaproteobacteria</taxon>
        <taxon>Enterobacterales</taxon>
        <taxon>Enterobacteriaceae</taxon>
        <taxon>Citrobacter</taxon>
    </lineage>
</organism>
<protein>
    <submittedName>
        <fullName evidence="1">Uncharacterized protein</fullName>
    </submittedName>
</protein>
<sequence>MEKIKMWMARLSARDVITPDPTRQPGAEVNLQRVVESILPVASLYGVDIANIDPEWFRDQTTR</sequence>
<accession>A0A0F6RET2</accession>
<dbReference type="EMBL" id="CP011132">
    <property type="protein sequence ID" value="AKE58800.1"/>
    <property type="molecule type" value="Genomic_DNA"/>
</dbReference>
<dbReference type="PATRIC" id="fig|1261127.3.peg.1307"/>